<proteinExistence type="predicted"/>
<dbReference type="EMBL" id="CM042033">
    <property type="protein sequence ID" value="KAI3774658.1"/>
    <property type="molecule type" value="Genomic_DNA"/>
</dbReference>
<organism evidence="1 2">
    <name type="scientific">Smallanthus sonchifolius</name>
    <dbReference type="NCBI Taxonomy" id="185202"/>
    <lineage>
        <taxon>Eukaryota</taxon>
        <taxon>Viridiplantae</taxon>
        <taxon>Streptophyta</taxon>
        <taxon>Embryophyta</taxon>
        <taxon>Tracheophyta</taxon>
        <taxon>Spermatophyta</taxon>
        <taxon>Magnoliopsida</taxon>
        <taxon>eudicotyledons</taxon>
        <taxon>Gunneridae</taxon>
        <taxon>Pentapetalae</taxon>
        <taxon>asterids</taxon>
        <taxon>campanulids</taxon>
        <taxon>Asterales</taxon>
        <taxon>Asteraceae</taxon>
        <taxon>Asteroideae</taxon>
        <taxon>Heliantheae alliance</taxon>
        <taxon>Millerieae</taxon>
        <taxon>Smallanthus</taxon>
    </lineage>
</organism>
<name>A0ACB9FUQ5_9ASTR</name>
<protein>
    <submittedName>
        <fullName evidence="1">Uncharacterized protein</fullName>
    </submittedName>
</protein>
<keyword evidence="2" id="KW-1185">Reference proteome</keyword>
<evidence type="ECO:0000313" key="1">
    <source>
        <dbReference type="EMBL" id="KAI3774658.1"/>
    </source>
</evidence>
<gene>
    <name evidence="1" type="ORF">L1987_49217</name>
</gene>
<reference evidence="2" key="1">
    <citation type="journal article" date="2022" name="Mol. Ecol. Resour.">
        <title>The genomes of chicory, endive, great burdock and yacon provide insights into Asteraceae palaeo-polyploidization history and plant inulin production.</title>
        <authorList>
            <person name="Fan W."/>
            <person name="Wang S."/>
            <person name="Wang H."/>
            <person name="Wang A."/>
            <person name="Jiang F."/>
            <person name="Liu H."/>
            <person name="Zhao H."/>
            <person name="Xu D."/>
            <person name="Zhang Y."/>
        </authorList>
    </citation>
    <scope>NUCLEOTIDE SEQUENCE [LARGE SCALE GENOMIC DNA]</scope>
    <source>
        <strain evidence="2">cv. Yunnan</strain>
    </source>
</reference>
<sequence length="137" mass="15778">MCRPNGQEKGVKVKLNPHKISFLVHASEWKYELRRKTHRLIDEKSQRYLEAPREDVEEITSESDNEADYVPRAPEPVVTRLDPLMQGSAYQSYNRDQMIQSRPGAATLLPFVWVSPYTQPGEESSSSEDPYNMTALH</sequence>
<evidence type="ECO:0000313" key="2">
    <source>
        <dbReference type="Proteomes" id="UP001056120"/>
    </source>
</evidence>
<comment type="caution">
    <text evidence="1">The sequence shown here is derived from an EMBL/GenBank/DDBJ whole genome shotgun (WGS) entry which is preliminary data.</text>
</comment>
<dbReference type="Proteomes" id="UP001056120">
    <property type="component" value="Linkage Group LG16"/>
</dbReference>
<reference evidence="1 2" key="2">
    <citation type="journal article" date="2022" name="Mol. Ecol. Resour.">
        <title>The genomes of chicory, endive, great burdock and yacon provide insights into Asteraceae paleo-polyploidization history and plant inulin production.</title>
        <authorList>
            <person name="Fan W."/>
            <person name="Wang S."/>
            <person name="Wang H."/>
            <person name="Wang A."/>
            <person name="Jiang F."/>
            <person name="Liu H."/>
            <person name="Zhao H."/>
            <person name="Xu D."/>
            <person name="Zhang Y."/>
        </authorList>
    </citation>
    <scope>NUCLEOTIDE SEQUENCE [LARGE SCALE GENOMIC DNA]</scope>
    <source>
        <strain evidence="2">cv. Yunnan</strain>
        <tissue evidence="1">Leaves</tissue>
    </source>
</reference>
<accession>A0ACB9FUQ5</accession>